<dbReference type="RefSeq" id="WP_002645969.1">
    <property type="nucleotide sequence ID" value="NZ_CAXAST010000003.1"/>
</dbReference>
<protein>
    <submittedName>
        <fullName evidence="1">Uncharacterized protein</fullName>
    </submittedName>
</protein>
<sequence length="79" mass="9002">MLFDPQHLQDIIACPKTKAKLICEGEFLISVDPETRLKYPIKDGIPVMLVDEAVEVPQSEWAEIMQRHQRNPESGELVS</sequence>
<evidence type="ECO:0000313" key="1">
    <source>
        <dbReference type="EMBL" id="HCO23879.1"/>
    </source>
</evidence>
<dbReference type="Proteomes" id="UP000322887">
    <property type="component" value="Chromosome"/>
</dbReference>
<reference evidence="2 4" key="2">
    <citation type="submission" date="2019-08" db="EMBL/GenBank/DDBJ databases">
        <title>Deep-cultivation of Planctomycetes and their phenomic and genomic characterization uncovers novel biology.</title>
        <authorList>
            <person name="Wiegand S."/>
            <person name="Jogler M."/>
            <person name="Boedeker C."/>
            <person name="Pinto D."/>
            <person name="Vollmers J."/>
            <person name="Rivas-Marin E."/>
            <person name="Kohn T."/>
            <person name="Peeters S.H."/>
            <person name="Heuer A."/>
            <person name="Rast P."/>
            <person name="Oberbeckmann S."/>
            <person name="Bunk B."/>
            <person name="Jeske O."/>
            <person name="Meyerdierks A."/>
            <person name="Storesund J.E."/>
            <person name="Kallscheuer N."/>
            <person name="Luecker S."/>
            <person name="Lage O.M."/>
            <person name="Pohl T."/>
            <person name="Merkel B.J."/>
            <person name="Hornburger P."/>
            <person name="Mueller R.-W."/>
            <person name="Bruemmer F."/>
            <person name="Labrenz M."/>
            <person name="Spormann A.M."/>
            <person name="Op den Camp H."/>
            <person name="Overmann J."/>
            <person name="Amann R."/>
            <person name="Jetten M.S.M."/>
            <person name="Mascher T."/>
            <person name="Medema M.H."/>
            <person name="Devos D.P."/>
            <person name="Kaster A.-K."/>
            <person name="Ovreas L."/>
            <person name="Rohde M."/>
            <person name="Galperin M.Y."/>
            <person name="Jogler C."/>
        </authorList>
    </citation>
    <scope>NUCLEOTIDE SEQUENCE [LARGE SCALE GENOMIC DNA]</scope>
    <source>
        <strain evidence="2 4">DSM 8797</strain>
    </source>
</reference>
<organism evidence="1 3">
    <name type="scientific">Gimesia maris</name>
    <dbReference type="NCBI Taxonomy" id="122"/>
    <lineage>
        <taxon>Bacteria</taxon>
        <taxon>Pseudomonadati</taxon>
        <taxon>Planctomycetota</taxon>
        <taxon>Planctomycetia</taxon>
        <taxon>Planctomycetales</taxon>
        <taxon>Planctomycetaceae</taxon>
        <taxon>Gimesia</taxon>
    </lineage>
</organism>
<accession>A0A3D3R548</accession>
<dbReference type="AlphaFoldDB" id="A0A3D3R548"/>
<dbReference type="Proteomes" id="UP000263642">
    <property type="component" value="Unassembled WGS sequence"/>
</dbReference>
<evidence type="ECO:0000313" key="2">
    <source>
        <dbReference type="EMBL" id="QEG15233.1"/>
    </source>
</evidence>
<evidence type="ECO:0000313" key="3">
    <source>
        <dbReference type="Proteomes" id="UP000263642"/>
    </source>
</evidence>
<dbReference type="SUPFAM" id="SSF158997">
    <property type="entry name" value="Trm112p-like"/>
    <property type="match status" value="1"/>
</dbReference>
<dbReference type="EMBL" id="CP042910">
    <property type="protein sequence ID" value="QEG15233.1"/>
    <property type="molecule type" value="Genomic_DNA"/>
</dbReference>
<dbReference type="Gene3D" id="2.20.25.10">
    <property type="match status" value="1"/>
</dbReference>
<keyword evidence="4" id="KW-1185">Reference proteome</keyword>
<name>A0A3D3R548_9PLAN</name>
<accession>A0A517X731</accession>
<reference evidence="1 3" key="1">
    <citation type="journal article" date="2018" name="Nat. Biotechnol.">
        <title>A standardized bacterial taxonomy based on genome phylogeny substantially revises the tree of life.</title>
        <authorList>
            <person name="Parks D.H."/>
            <person name="Chuvochina M."/>
            <person name="Waite D.W."/>
            <person name="Rinke C."/>
            <person name="Skarshewski A."/>
            <person name="Chaumeil P.A."/>
            <person name="Hugenholtz P."/>
        </authorList>
    </citation>
    <scope>NUCLEOTIDE SEQUENCE [LARGE SCALE GENOMIC DNA]</scope>
    <source>
        <strain evidence="1">UBA9375</strain>
    </source>
</reference>
<dbReference type="GeneID" id="98645722"/>
<dbReference type="EMBL" id="DQAY01000073">
    <property type="protein sequence ID" value="HCO23879.1"/>
    <property type="molecule type" value="Genomic_DNA"/>
</dbReference>
<evidence type="ECO:0000313" key="4">
    <source>
        <dbReference type="Proteomes" id="UP000322887"/>
    </source>
</evidence>
<gene>
    <name evidence="1" type="ORF">DIT97_12810</name>
    <name evidence="2" type="ORF">GmarT_10720</name>
</gene>
<proteinExistence type="predicted"/>